<evidence type="ECO:0000313" key="2">
    <source>
        <dbReference type="EMBL" id="GAA0871745.1"/>
    </source>
</evidence>
<reference evidence="2 3" key="1">
    <citation type="journal article" date="2019" name="Int. J. Syst. Evol. Microbiol.">
        <title>The Global Catalogue of Microorganisms (GCM) 10K type strain sequencing project: providing services to taxonomists for standard genome sequencing and annotation.</title>
        <authorList>
            <consortium name="The Broad Institute Genomics Platform"/>
            <consortium name="The Broad Institute Genome Sequencing Center for Infectious Disease"/>
            <person name="Wu L."/>
            <person name="Ma J."/>
        </authorList>
    </citation>
    <scope>NUCLEOTIDE SEQUENCE [LARGE SCALE GENOMIC DNA]</scope>
    <source>
        <strain evidence="2 3">JCM 16082</strain>
    </source>
</reference>
<sequence>MSYDVIALANKIIASTDTERGELISNLKLQKLLYYVQGYNLAVFGKPLFNDSIEAWQYGPVVKTAYHHFKDFGSSAITLTEDDQIAELEDEEEGLFQEVLDEYSQFSAIRLMEMTHDEAPWNDAFHTNPQVEISQDSMKEFFKTQLA</sequence>
<feature type="domain" description="Antitoxin SocA-like Panacea" evidence="1">
    <location>
        <begin position="29"/>
        <end position="121"/>
    </location>
</feature>
<dbReference type="EMBL" id="BAAAFG010000005">
    <property type="protein sequence ID" value="GAA0871745.1"/>
    <property type="molecule type" value="Genomic_DNA"/>
</dbReference>
<protein>
    <submittedName>
        <fullName evidence="2">DUF4065 domain-containing protein</fullName>
    </submittedName>
</protein>
<keyword evidence="3" id="KW-1185">Reference proteome</keyword>
<comment type="caution">
    <text evidence="2">The sequence shown here is derived from an EMBL/GenBank/DDBJ whole genome shotgun (WGS) entry which is preliminary data.</text>
</comment>
<dbReference type="InterPro" id="IPR025272">
    <property type="entry name" value="SocA_Panacea"/>
</dbReference>
<organism evidence="2 3">
    <name type="scientific">Gangjinia marincola</name>
    <dbReference type="NCBI Taxonomy" id="578463"/>
    <lineage>
        <taxon>Bacteria</taxon>
        <taxon>Pseudomonadati</taxon>
        <taxon>Bacteroidota</taxon>
        <taxon>Flavobacteriia</taxon>
        <taxon>Flavobacteriales</taxon>
        <taxon>Flavobacteriaceae</taxon>
        <taxon>Gangjinia</taxon>
    </lineage>
</organism>
<evidence type="ECO:0000259" key="1">
    <source>
        <dbReference type="Pfam" id="PF13274"/>
    </source>
</evidence>
<proteinExistence type="predicted"/>
<dbReference type="Pfam" id="PF13274">
    <property type="entry name" value="SocA_Panacea"/>
    <property type="match status" value="1"/>
</dbReference>
<evidence type="ECO:0000313" key="3">
    <source>
        <dbReference type="Proteomes" id="UP001500507"/>
    </source>
</evidence>
<accession>A0ABN1MF44</accession>
<name>A0ABN1MF44_9FLAO</name>
<gene>
    <name evidence="2" type="ORF">GCM10009117_08910</name>
</gene>
<dbReference type="Proteomes" id="UP001500507">
    <property type="component" value="Unassembled WGS sequence"/>
</dbReference>